<dbReference type="InterPro" id="IPR036894">
    <property type="entry name" value="YbaB-like_sf"/>
</dbReference>
<dbReference type="RefSeq" id="WP_215924237.1">
    <property type="nucleotide sequence ID" value="NZ_JAHKNI010000029.1"/>
</dbReference>
<keyword evidence="3" id="KW-1185">Reference proteome</keyword>
<gene>
    <name evidence="2" type="ORF">KO481_42060</name>
</gene>
<name>A0ABS6BCT1_9NOCA</name>
<accession>A0ABS6BCT1</accession>
<protein>
    <submittedName>
        <fullName evidence="2">YbaB/EbfC family nucleoid-associated protein</fullName>
    </submittedName>
</protein>
<evidence type="ECO:0000313" key="3">
    <source>
        <dbReference type="Proteomes" id="UP000733379"/>
    </source>
</evidence>
<evidence type="ECO:0000256" key="1">
    <source>
        <dbReference type="SAM" id="MobiDB-lite"/>
    </source>
</evidence>
<feature type="region of interest" description="Disordered" evidence="1">
    <location>
        <begin position="124"/>
        <end position="158"/>
    </location>
</feature>
<proteinExistence type="predicted"/>
<sequence length="264" mass="27634">MVRHNTRLIADTAEVLDGIHEVITSLADARARCRALTVTATAERGSITVMADGSGALAGIEFAYDTEQLGYTRLARSTVQAAQAAGAEVRRRADAIMTPLRERLERLPGPAEVIHGLPARGAIPPPPPALLTPPGARDPAPGTDGARPHPALDTSCGPAGPAADLVRLQQARTVLVATGTAEQRRVAVTVNADCLIVDIQFSSGIADLDHDDIAEAILAASRAAVAEVARRVQALFAPVTYDRSGFPGVAETLAGLENLRDQLR</sequence>
<comment type="caution">
    <text evidence="2">The sequence shown here is derived from an EMBL/GenBank/DDBJ whole genome shotgun (WGS) entry which is preliminary data.</text>
</comment>
<dbReference type="Pfam" id="PF02575">
    <property type="entry name" value="YbaB_DNA_bd"/>
    <property type="match status" value="1"/>
</dbReference>
<dbReference type="Proteomes" id="UP000733379">
    <property type="component" value="Unassembled WGS sequence"/>
</dbReference>
<evidence type="ECO:0000313" key="2">
    <source>
        <dbReference type="EMBL" id="MBU3068089.1"/>
    </source>
</evidence>
<reference evidence="2 3" key="1">
    <citation type="submission" date="2021-06" db="EMBL/GenBank/DDBJ databases">
        <title>Actinomycetes sequencing.</title>
        <authorList>
            <person name="Shan Q."/>
        </authorList>
    </citation>
    <scope>NUCLEOTIDE SEQUENCE [LARGE SCALE GENOMIC DNA]</scope>
    <source>
        <strain evidence="2 3">NEAU-G5</strain>
    </source>
</reference>
<dbReference type="Gene3D" id="3.30.1310.10">
    <property type="entry name" value="Nucleoid-associated protein YbaB-like domain"/>
    <property type="match status" value="2"/>
</dbReference>
<dbReference type="EMBL" id="JAHKNI010000029">
    <property type="protein sequence ID" value="MBU3068089.1"/>
    <property type="molecule type" value="Genomic_DNA"/>
</dbReference>
<dbReference type="InterPro" id="IPR004401">
    <property type="entry name" value="YbaB/EbfC"/>
</dbReference>
<dbReference type="SUPFAM" id="SSF82607">
    <property type="entry name" value="YbaB-like"/>
    <property type="match status" value="2"/>
</dbReference>
<organism evidence="2 3">
    <name type="scientific">Nocardia albiluteola</name>
    <dbReference type="NCBI Taxonomy" id="2842303"/>
    <lineage>
        <taxon>Bacteria</taxon>
        <taxon>Bacillati</taxon>
        <taxon>Actinomycetota</taxon>
        <taxon>Actinomycetes</taxon>
        <taxon>Mycobacteriales</taxon>
        <taxon>Nocardiaceae</taxon>
        <taxon>Nocardia</taxon>
    </lineage>
</organism>